<dbReference type="EMBL" id="BQNB010021135">
    <property type="protein sequence ID" value="GJU03270.1"/>
    <property type="molecule type" value="Genomic_DNA"/>
</dbReference>
<reference evidence="1" key="2">
    <citation type="submission" date="2022-01" db="EMBL/GenBank/DDBJ databases">
        <authorList>
            <person name="Yamashiro T."/>
            <person name="Shiraishi A."/>
            <person name="Satake H."/>
            <person name="Nakayama K."/>
        </authorList>
    </citation>
    <scope>NUCLEOTIDE SEQUENCE</scope>
</reference>
<dbReference type="Proteomes" id="UP001151760">
    <property type="component" value="Unassembled WGS sequence"/>
</dbReference>
<organism evidence="1 2">
    <name type="scientific">Tanacetum coccineum</name>
    <dbReference type="NCBI Taxonomy" id="301880"/>
    <lineage>
        <taxon>Eukaryota</taxon>
        <taxon>Viridiplantae</taxon>
        <taxon>Streptophyta</taxon>
        <taxon>Embryophyta</taxon>
        <taxon>Tracheophyta</taxon>
        <taxon>Spermatophyta</taxon>
        <taxon>Magnoliopsida</taxon>
        <taxon>eudicotyledons</taxon>
        <taxon>Gunneridae</taxon>
        <taxon>Pentapetalae</taxon>
        <taxon>asterids</taxon>
        <taxon>campanulids</taxon>
        <taxon>Asterales</taxon>
        <taxon>Asteraceae</taxon>
        <taxon>Asteroideae</taxon>
        <taxon>Anthemideae</taxon>
        <taxon>Anthemidinae</taxon>
        <taxon>Tanacetum</taxon>
    </lineage>
</organism>
<sequence length="202" mass="23162">MGPQRRLGIYVGFNSPSIIKYLEPLIGNIFTTRFADCQFDETMFPILGGEIKKLEKQYVTWNSSQISFLDTRSGQCELEVQNIIHLQRLANELPDAFTDTKRVTKSYIPALNTPSRIDIPETLNESNISINFVQNGTTWNRNETRIDEIFAYAIASEIINDEVSVPKSIGECRLRNDWQKWQDAIQAELESLKKRQVFGPVT</sequence>
<evidence type="ECO:0000313" key="2">
    <source>
        <dbReference type="Proteomes" id="UP001151760"/>
    </source>
</evidence>
<evidence type="ECO:0000313" key="1">
    <source>
        <dbReference type="EMBL" id="GJU03270.1"/>
    </source>
</evidence>
<reference evidence="1" key="1">
    <citation type="journal article" date="2022" name="Int. J. Mol. Sci.">
        <title>Draft Genome of Tanacetum Coccineum: Genomic Comparison of Closely Related Tanacetum-Family Plants.</title>
        <authorList>
            <person name="Yamashiro T."/>
            <person name="Shiraishi A."/>
            <person name="Nakayama K."/>
            <person name="Satake H."/>
        </authorList>
    </citation>
    <scope>NUCLEOTIDE SEQUENCE</scope>
</reference>
<name>A0ABQ5ISQ5_9ASTR</name>
<comment type="caution">
    <text evidence="1">The sequence shown here is derived from an EMBL/GenBank/DDBJ whole genome shotgun (WGS) entry which is preliminary data.</text>
</comment>
<gene>
    <name evidence="1" type="ORF">Tco_1113608</name>
</gene>
<proteinExistence type="predicted"/>
<keyword evidence="2" id="KW-1185">Reference proteome</keyword>
<accession>A0ABQ5ISQ5</accession>
<protein>
    <submittedName>
        <fullName evidence="1">Uncharacterized protein</fullName>
    </submittedName>
</protein>